<organism evidence="2 3">
    <name type="scientific">Candidatus Reconcilbacillus cellulovorans</name>
    <dbReference type="NCBI Taxonomy" id="1906605"/>
    <lineage>
        <taxon>Bacteria</taxon>
        <taxon>Bacillati</taxon>
        <taxon>Bacillota</taxon>
        <taxon>Bacilli</taxon>
        <taxon>Bacillales</taxon>
        <taxon>Paenibacillaceae</taxon>
        <taxon>Candidatus Reconcilbacillus</taxon>
    </lineage>
</organism>
<reference evidence="2 3" key="1">
    <citation type="submission" date="2016-12" db="EMBL/GenBank/DDBJ databases">
        <title>Candidatus Reconcilibacillus cellulovorans genome.</title>
        <authorList>
            <person name="Kolinko S."/>
            <person name="Wu Y.-W."/>
            <person name="Tachea F."/>
            <person name="Denzel E."/>
            <person name="Hiras J."/>
            <person name="Baecker N."/>
            <person name="Chan L.J."/>
            <person name="Eichorst S.A."/>
            <person name="Frey D."/>
            <person name="Adams P.D."/>
            <person name="Pray T."/>
            <person name="Tanjore D."/>
            <person name="Petzold C.J."/>
            <person name="Gladden J.M."/>
            <person name="Simmons B.A."/>
            <person name="Singer S.W."/>
        </authorList>
    </citation>
    <scope>NUCLEOTIDE SEQUENCE [LARGE SCALE GENOMIC DNA]</scope>
    <source>
        <strain evidence="2">JTherm</strain>
    </source>
</reference>
<comment type="caution">
    <text evidence="2">The sequence shown here is derived from an EMBL/GenBank/DDBJ whole genome shotgun (WGS) entry which is preliminary data.</text>
</comment>
<evidence type="ECO:0000313" key="2">
    <source>
        <dbReference type="EMBL" id="PDO11714.1"/>
    </source>
</evidence>
<dbReference type="Pfam" id="PF18910">
    <property type="entry name" value="DUF5665"/>
    <property type="match status" value="1"/>
</dbReference>
<dbReference type="InterPro" id="IPR043723">
    <property type="entry name" value="DUF5665"/>
</dbReference>
<protein>
    <submittedName>
        <fullName evidence="2">Uncharacterized protein</fullName>
    </submittedName>
</protein>
<keyword evidence="1" id="KW-0812">Transmembrane</keyword>
<keyword evidence="1" id="KW-1133">Transmembrane helix</keyword>
<evidence type="ECO:0000313" key="3">
    <source>
        <dbReference type="Proteomes" id="UP000243688"/>
    </source>
</evidence>
<dbReference type="EMBL" id="MOXJ01000001">
    <property type="protein sequence ID" value="PDO11714.1"/>
    <property type="molecule type" value="Genomic_DNA"/>
</dbReference>
<name>A0A2A6E3W3_9BACL</name>
<feature type="transmembrane region" description="Helical" evidence="1">
    <location>
        <begin position="44"/>
        <end position="66"/>
    </location>
</feature>
<evidence type="ECO:0000256" key="1">
    <source>
        <dbReference type="SAM" id="Phobius"/>
    </source>
</evidence>
<sequence>MTDSDRLEAIERRLAELVQKLEASRVAEYVALMERPRTLILNSFYGGVARGVGIAIGVSLVTAVVLRVLHALGALNLPVIGDWIADIVRIVERNLESDGRLYGG</sequence>
<proteinExistence type="predicted"/>
<dbReference type="Proteomes" id="UP000243688">
    <property type="component" value="Unassembled WGS sequence"/>
</dbReference>
<accession>A0A2A6E3W3</accession>
<dbReference type="AlphaFoldDB" id="A0A2A6E3W3"/>
<gene>
    <name evidence="2" type="ORF">BLM47_00970</name>
</gene>
<keyword evidence="1" id="KW-0472">Membrane</keyword>